<reference evidence="2" key="2">
    <citation type="submission" date="2020-11" db="EMBL/GenBank/DDBJ databases">
        <authorList>
            <person name="McCartney M.A."/>
            <person name="Auch B."/>
            <person name="Kono T."/>
            <person name="Mallez S."/>
            <person name="Becker A."/>
            <person name="Gohl D.M."/>
            <person name="Silverstein K.A.T."/>
            <person name="Koren S."/>
            <person name="Bechman K.B."/>
            <person name="Herman A."/>
            <person name="Abrahante J.E."/>
            <person name="Garbe J."/>
        </authorList>
    </citation>
    <scope>NUCLEOTIDE SEQUENCE</scope>
    <source>
        <strain evidence="2">Duluth1</strain>
        <tissue evidence="2">Whole animal</tissue>
    </source>
</reference>
<name>A0A9D4I8E0_DREPO</name>
<comment type="caution">
    <text evidence="2">The sequence shown here is derived from an EMBL/GenBank/DDBJ whole genome shotgun (WGS) entry which is preliminary data.</text>
</comment>
<dbReference type="Proteomes" id="UP000828390">
    <property type="component" value="Unassembled WGS sequence"/>
</dbReference>
<dbReference type="Gene3D" id="3.80.10.10">
    <property type="entry name" value="Ribonuclease Inhibitor"/>
    <property type="match status" value="1"/>
</dbReference>
<keyword evidence="1" id="KW-0732">Signal</keyword>
<feature type="chain" id="PRO_5039290956" evidence="1">
    <location>
        <begin position="21"/>
        <end position="177"/>
    </location>
</feature>
<dbReference type="EMBL" id="JAIWYP010000010">
    <property type="protein sequence ID" value="KAH3752080.1"/>
    <property type="molecule type" value="Genomic_DNA"/>
</dbReference>
<sequence>MYPSVALSLTVCIFIACTSACSTSRVCSKDKANCRTRDPNGIVLSENISEVVLHDLSASLPTENTFSGNKQWSKIETLEIWAVDGESLGSRVFTGLSGLTYLGYHNEYMVNMVNDAFYGLDNLKELNFPMNIRLRISTFSSSMKSAYLPKLNKLSITVMASYYFTSAEDAQYVFLKA</sequence>
<evidence type="ECO:0000256" key="1">
    <source>
        <dbReference type="SAM" id="SignalP"/>
    </source>
</evidence>
<feature type="signal peptide" evidence="1">
    <location>
        <begin position="1"/>
        <end position="20"/>
    </location>
</feature>
<dbReference type="AlphaFoldDB" id="A0A9D4I8E0"/>
<dbReference type="SUPFAM" id="SSF52058">
    <property type="entry name" value="L domain-like"/>
    <property type="match status" value="1"/>
</dbReference>
<evidence type="ECO:0000313" key="3">
    <source>
        <dbReference type="Proteomes" id="UP000828390"/>
    </source>
</evidence>
<dbReference type="InterPro" id="IPR032675">
    <property type="entry name" value="LRR_dom_sf"/>
</dbReference>
<reference evidence="2" key="1">
    <citation type="journal article" date="2019" name="bioRxiv">
        <title>The Genome of the Zebra Mussel, Dreissena polymorpha: A Resource for Invasive Species Research.</title>
        <authorList>
            <person name="McCartney M.A."/>
            <person name="Auch B."/>
            <person name="Kono T."/>
            <person name="Mallez S."/>
            <person name="Zhang Y."/>
            <person name="Obille A."/>
            <person name="Becker A."/>
            <person name="Abrahante J.E."/>
            <person name="Garbe J."/>
            <person name="Badalamenti J.P."/>
            <person name="Herman A."/>
            <person name="Mangelson H."/>
            <person name="Liachko I."/>
            <person name="Sullivan S."/>
            <person name="Sone E.D."/>
            <person name="Koren S."/>
            <person name="Silverstein K.A.T."/>
            <person name="Beckman K.B."/>
            <person name="Gohl D.M."/>
        </authorList>
    </citation>
    <scope>NUCLEOTIDE SEQUENCE</scope>
    <source>
        <strain evidence="2">Duluth1</strain>
        <tissue evidence="2">Whole animal</tissue>
    </source>
</reference>
<proteinExistence type="predicted"/>
<organism evidence="2 3">
    <name type="scientific">Dreissena polymorpha</name>
    <name type="common">Zebra mussel</name>
    <name type="synonym">Mytilus polymorpha</name>
    <dbReference type="NCBI Taxonomy" id="45954"/>
    <lineage>
        <taxon>Eukaryota</taxon>
        <taxon>Metazoa</taxon>
        <taxon>Spiralia</taxon>
        <taxon>Lophotrochozoa</taxon>
        <taxon>Mollusca</taxon>
        <taxon>Bivalvia</taxon>
        <taxon>Autobranchia</taxon>
        <taxon>Heteroconchia</taxon>
        <taxon>Euheterodonta</taxon>
        <taxon>Imparidentia</taxon>
        <taxon>Neoheterodontei</taxon>
        <taxon>Myida</taxon>
        <taxon>Dreissenoidea</taxon>
        <taxon>Dreissenidae</taxon>
        <taxon>Dreissena</taxon>
    </lineage>
</organism>
<gene>
    <name evidence="2" type="ORF">DPMN_186690</name>
</gene>
<evidence type="ECO:0000313" key="2">
    <source>
        <dbReference type="EMBL" id="KAH3752080.1"/>
    </source>
</evidence>
<keyword evidence="3" id="KW-1185">Reference proteome</keyword>
<protein>
    <submittedName>
        <fullName evidence="2">Uncharacterized protein</fullName>
    </submittedName>
</protein>
<accession>A0A9D4I8E0</accession>